<sequence length="152" mass="16478">MIYSIFNHLEQMKLLLLLGQKSLKIPMVGNFFSVGFEYLIRIFFASDISCKATIPRNVTFVHGHDIVIGSEVIIGNNCKIFNGVTLGNKDTESGLNSHPTIGDNCVISTGAKVMGNIRVGNNCIIGANSVLFIDVPDNSIAVGVPARILRKD</sequence>
<dbReference type="InterPro" id="IPR001451">
    <property type="entry name" value="Hexapep"/>
</dbReference>
<dbReference type="STRING" id="151894.SAMN04488524_2605"/>
<dbReference type="InterPro" id="IPR045304">
    <property type="entry name" value="LbH_SAT"/>
</dbReference>
<dbReference type="CDD" id="cd03354">
    <property type="entry name" value="LbH_SAT"/>
    <property type="match status" value="1"/>
</dbReference>
<evidence type="ECO:0000256" key="1">
    <source>
        <dbReference type="ARBA" id="ARBA00007274"/>
    </source>
</evidence>
<gene>
    <name evidence="4" type="ORF">SAMN04488524_2605</name>
</gene>
<dbReference type="PANTHER" id="PTHR42811">
    <property type="entry name" value="SERINE ACETYLTRANSFERASE"/>
    <property type="match status" value="1"/>
</dbReference>
<evidence type="ECO:0000313" key="4">
    <source>
        <dbReference type="EMBL" id="SMC75887.1"/>
    </source>
</evidence>
<dbReference type="SUPFAM" id="SSF51161">
    <property type="entry name" value="Trimeric LpxA-like enzymes"/>
    <property type="match status" value="1"/>
</dbReference>
<evidence type="ECO:0000313" key="5">
    <source>
        <dbReference type="Proteomes" id="UP000192756"/>
    </source>
</evidence>
<keyword evidence="2 4" id="KW-0808">Transferase</keyword>
<dbReference type="InterPro" id="IPR011004">
    <property type="entry name" value="Trimer_LpxA-like_sf"/>
</dbReference>
<organism evidence="4 5">
    <name type="scientific">Pedobacter africanus</name>
    <dbReference type="NCBI Taxonomy" id="151894"/>
    <lineage>
        <taxon>Bacteria</taxon>
        <taxon>Pseudomonadati</taxon>
        <taxon>Bacteroidota</taxon>
        <taxon>Sphingobacteriia</taxon>
        <taxon>Sphingobacteriales</taxon>
        <taxon>Sphingobacteriaceae</taxon>
        <taxon>Pedobacter</taxon>
    </lineage>
</organism>
<evidence type="ECO:0000256" key="3">
    <source>
        <dbReference type="ARBA" id="ARBA00023315"/>
    </source>
</evidence>
<reference evidence="5" key="1">
    <citation type="submission" date="2017-04" db="EMBL/GenBank/DDBJ databases">
        <authorList>
            <person name="Varghese N."/>
            <person name="Submissions S."/>
        </authorList>
    </citation>
    <scope>NUCLEOTIDE SEQUENCE [LARGE SCALE GENOMIC DNA]</scope>
    <source>
        <strain evidence="5">DSM 12126</strain>
    </source>
</reference>
<keyword evidence="3" id="KW-0012">Acyltransferase</keyword>
<dbReference type="Proteomes" id="UP000192756">
    <property type="component" value="Unassembled WGS sequence"/>
</dbReference>
<dbReference type="OrthoDB" id="9814490at2"/>
<dbReference type="EMBL" id="FWXT01000001">
    <property type="protein sequence ID" value="SMC75887.1"/>
    <property type="molecule type" value="Genomic_DNA"/>
</dbReference>
<name>A0A1W2BSD0_9SPHI</name>
<comment type="similarity">
    <text evidence="1">Belongs to the transferase hexapeptide repeat family.</text>
</comment>
<protein>
    <submittedName>
        <fullName evidence="4">Hexapeptide repeat of succinyl-transferase</fullName>
    </submittedName>
</protein>
<dbReference type="GO" id="GO:0016746">
    <property type="term" value="F:acyltransferase activity"/>
    <property type="evidence" value="ECO:0007669"/>
    <property type="project" value="UniProtKB-KW"/>
</dbReference>
<dbReference type="Pfam" id="PF00132">
    <property type="entry name" value="Hexapep"/>
    <property type="match status" value="1"/>
</dbReference>
<keyword evidence="5" id="KW-1185">Reference proteome</keyword>
<proteinExistence type="inferred from homology"/>
<dbReference type="Pfam" id="PF14602">
    <property type="entry name" value="Hexapep_2"/>
    <property type="match status" value="1"/>
</dbReference>
<dbReference type="Gene3D" id="2.160.10.10">
    <property type="entry name" value="Hexapeptide repeat proteins"/>
    <property type="match status" value="1"/>
</dbReference>
<evidence type="ECO:0000256" key="2">
    <source>
        <dbReference type="ARBA" id="ARBA00022679"/>
    </source>
</evidence>
<dbReference type="AlphaFoldDB" id="A0A1W2BSD0"/>
<accession>A0A1W2BSD0</accession>